<protein>
    <submittedName>
        <fullName evidence="1">Uncharacterized protein</fullName>
    </submittedName>
</protein>
<dbReference type="EMBL" id="JBCGBO010000005">
    <property type="protein sequence ID" value="KAK9198751.1"/>
    <property type="molecule type" value="Genomic_DNA"/>
</dbReference>
<comment type="caution">
    <text evidence="1">The sequence shown here is derived from an EMBL/GenBank/DDBJ whole genome shotgun (WGS) entry which is preliminary data.</text>
</comment>
<proteinExistence type="predicted"/>
<evidence type="ECO:0000313" key="2">
    <source>
        <dbReference type="Proteomes" id="UP001428341"/>
    </source>
</evidence>
<dbReference type="Proteomes" id="UP001428341">
    <property type="component" value="Unassembled WGS sequence"/>
</dbReference>
<sequence length="184" mass="21131">MARKKCVDDTPSTEMQLKRCWRQRSLPLPRRFRKLLCGRKGDGVNGVVAANHMFSEPHSTRYVGELRIMFKSVGNRGGAERNCGPRRDPRELRTLQFFYTMSVWEKVNRNGRLESAPRGVRRQFGTRGKRGTVSTAKTGSLAFKSLLVRMTSPRCRFPRAFAGFLHVELEISCKEPCIPRKRQS</sequence>
<keyword evidence="2" id="KW-1185">Reference proteome</keyword>
<organism evidence="1 2">
    <name type="scientific">Citrus x changshan-huyou</name>
    <dbReference type="NCBI Taxonomy" id="2935761"/>
    <lineage>
        <taxon>Eukaryota</taxon>
        <taxon>Viridiplantae</taxon>
        <taxon>Streptophyta</taxon>
        <taxon>Embryophyta</taxon>
        <taxon>Tracheophyta</taxon>
        <taxon>Spermatophyta</taxon>
        <taxon>Magnoliopsida</taxon>
        <taxon>eudicotyledons</taxon>
        <taxon>Gunneridae</taxon>
        <taxon>Pentapetalae</taxon>
        <taxon>rosids</taxon>
        <taxon>malvids</taxon>
        <taxon>Sapindales</taxon>
        <taxon>Rutaceae</taxon>
        <taxon>Aurantioideae</taxon>
        <taxon>Citrus</taxon>
    </lineage>
</organism>
<reference evidence="1 2" key="1">
    <citation type="submission" date="2024-05" db="EMBL/GenBank/DDBJ databases">
        <title>Haplotype-resolved chromosome-level genome assembly of Huyou (Citrus changshanensis).</title>
        <authorList>
            <person name="Miao C."/>
            <person name="Chen W."/>
            <person name="Wu Y."/>
            <person name="Wang L."/>
            <person name="Zhao S."/>
            <person name="Grierson D."/>
            <person name="Xu C."/>
            <person name="Chen K."/>
        </authorList>
    </citation>
    <scope>NUCLEOTIDE SEQUENCE [LARGE SCALE GENOMIC DNA]</scope>
    <source>
        <strain evidence="1">01-14</strain>
        <tissue evidence="1">Leaf</tissue>
    </source>
</reference>
<evidence type="ECO:0000313" key="1">
    <source>
        <dbReference type="EMBL" id="KAK9198751.1"/>
    </source>
</evidence>
<dbReference type="AlphaFoldDB" id="A0AAP0M4U5"/>
<gene>
    <name evidence="1" type="ORF">WN944_013937</name>
</gene>
<accession>A0AAP0M4U5</accession>
<name>A0AAP0M4U5_9ROSI</name>